<feature type="coiled-coil region" evidence="1">
    <location>
        <begin position="710"/>
        <end position="737"/>
    </location>
</feature>
<sequence length="1453" mass="164768">MGRLFPRSAFRPVLSLQDKKILSKFETQAKTLKATRGRSLSDREKRQLEWLVRAQECIRAGLLTVAQVKNLRPYRKLTPTAQFQQLEKDHTKIRRHLELLQGHTLDRDDHGKSQSILDASYHQLGLALETQQAQPEIPLQQANSLPSQPPGAVAASISSPVERPLDPETRPQPTPLQHSGDSKPFWRVWGLKNATKSRILSAQERLFRIFWGGSPSQQGIFPGRNEHAHRLSNFFTRRDTLFFHMSLHPLRFYRPPPTMHLDLFNAATRVARIEEILGYRFGNKMLCLEALKGSRLDIPLYWQGVVTPVADNQRLALIGDRVLGLAVTSMWWNTNLPPSAYHDVRVKLESRTSLALRATQLGIDDMLFIGYAPKSVVHHVAAETLEAIIGAVYVDSYNSLSVVQGVLKKLRFEHDLHQLAEALKPRLATSMAELPASASAPSPSVELTTDSATNLASASASDSTSASSPSPAPSSAIKLTTNSATDSARIDPAVLPEEDLPAAPSSEGVCAVRGLPQSEQIAQLFRLRLNYERWLAGNHRYEVAHRNRRHLDEIKLQLKDLGVATAEYEAYRHDRLIQEKGFASQYNRLQCHMVELRELLNSENLSLQRHRVIEQRLRLVRHRAAYIGPSADFDGITGDENVKIGEGIVASDDPASIEDAYLLHEATIGRIAFSEISTLMTQAASRSIAIEDAVCDLLEEHHNHWVLIYNTKSQLDLAQSQQTIRDLKRKQQRLERRITKSFVQFPSLKAEASRGAWRALLELAFKNDPQRLQRIVKLWKSLTPLSHDHSRELSDDEQCKEDEGNEKTAREELDMEKPQEQKTAIEAHCEDQEIQESNDELSCRDTLEKVEQQQEQQREDEAKDGAAGAGSQEITMPEAELIEHGLEAEKTEGGAEENGVRAERLMTWISRDHIHIQFYFHKANQGHQLPSKPTLLDYLNAKGLALNLTKEDEFNIKRFLAWVDVQISLIKLRPDMHKISGTYLNRLKTKGLIRSDVKFLPWHELYKEACRNEKPVQVITMLENNLLVSESKSERNSTKDTQEDTQQDVEDAVTNMEPVTTKTPVWHPTEFIDRVLPRLAQAREASHLTKTPDQDSSSYVLWKTSQQHELFLVRHEAQRVGDMDPDTTLLGVLKAKKLVHEDLPHIPWRYLHRQAEQGESILALLGRLPFLSRASQSAEVILGHWIAIQRKNLTTGLNFDPSPTKAKLMWKLQAKGLVHPDVTGMPWERLLHQIGNENLFEYLKKHPLTPSTFPPIENTTSPKDDSVKETSRPETVDAGFATSKEQIPKESTDEQPKNERLDTLPVIGWTCEYPGLVPEKREPPPRKPTPSFHSRNLPFRTDEEVVPRSARAGDRRTETRGSIHGDRGAGSRGSIPPILNPRPIQIPRPIQVPRTIQVPHSRHRPPGTKRLEPTHRRFTQSDEEDRSPTKVRQVFGRTRKGTSSSGDRSWRWK</sequence>
<evidence type="ECO:0000256" key="2">
    <source>
        <dbReference type="SAM" id="MobiDB-lite"/>
    </source>
</evidence>
<feature type="domain" description="RNase III" evidence="3">
    <location>
        <begin position="270"/>
        <end position="397"/>
    </location>
</feature>
<dbReference type="OrthoDB" id="67027at2759"/>
<feature type="region of interest" description="Disordered" evidence="2">
    <location>
        <begin position="141"/>
        <end position="181"/>
    </location>
</feature>
<feature type="compositionally biased region" description="Low complexity" evidence="2">
    <location>
        <begin position="435"/>
        <end position="476"/>
    </location>
</feature>
<accession>A0A9P4PRA8</accession>
<keyword evidence="1" id="KW-0175">Coiled coil</keyword>
<feature type="region of interest" description="Disordered" evidence="2">
    <location>
        <begin position="1030"/>
        <end position="1049"/>
    </location>
</feature>
<reference evidence="4" key="1">
    <citation type="journal article" date="2020" name="Stud. Mycol.">
        <title>101 Dothideomycetes genomes: a test case for predicting lifestyles and emergence of pathogens.</title>
        <authorList>
            <person name="Haridas S."/>
            <person name="Albert R."/>
            <person name="Binder M."/>
            <person name="Bloem J."/>
            <person name="Labutti K."/>
            <person name="Salamov A."/>
            <person name="Andreopoulos B."/>
            <person name="Baker S."/>
            <person name="Barry K."/>
            <person name="Bills G."/>
            <person name="Bluhm B."/>
            <person name="Cannon C."/>
            <person name="Castanera R."/>
            <person name="Culley D."/>
            <person name="Daum C."/>
            <person name="Ezra D."/>
            <person name="Gonzalez J."/>
            <person name="Henrissat B."/>
            <person name="Kuo A."/>
            <person name="Liang C."/>
            <person name="Lipzen A."/>
            <person name="Lutzoni F."/>
            <person name="Magnuson J."/>
            <person name="Mondo S."/>
            <person name="Nolan M."/>
            <person name="Ohm R."/>
            <person name="Pangilinan J."/>
            <person name="Park H.-J."/>
            <person name="Ramirez L."/>
            <person name="Alfaro M."/>
            <person name="Sun H."/>
            <person name="Tritt A."/>
            <person name="Yoshinaga Y."/>
            <person name="Zwiers L.-H."/>
            <person name="Turgeon B."/>
            <person name="Goodwin S."/>
            <person name="Spatafora J."/>
            <person name="Crous P."/>
            <person name="Grigoriev I."/>
        </authorList>
    </citation>
    <scope>NUCLEOTIDE SEQUENCE</scope>
    <source>
        <strain evidence="4">CBS 690.94</strain>
    </source>
</reference>
<dbReference type="EMBL" id="MU001496">
    <property type="protein sequence ID" value="KAF2447928.1"/>
    <property type="molecule type" value="Genomic_DNA"/>
</dbReference>
<feature type="compositionally biased region" description="Basic and acidic residues" evidence="2">
    <location>
        <begin position="1031"/>
        <end position="1042"/>
    </location>
</feature>
<feature type="compositionally biased region" description="Basic and acidic residues" evidence="2">
    <location>
        <begin position="1340"/>
        <end position="1369"/>
    </location>
</feature>
<evidence type="ECO:0000256" key="1">
    <source>
        <dbReference type="SAM" id="Coils"/>
    </source>
</evidence>
<dbReference type="Proteomes" id="UP000799764">
    <property type="component" value="Unassembled WGS sequence"/>
</dbReference>
<evidence type="ECO:0000259" key="3">
    <source>
        <dbReference type="PROSITE" id="PS50142"/>
    </source>
</evidence>
<dbReference type="InterPro" id="IPR000999">
    <property type="entry name" value="RNase_III_dom"/>
</dbReference>
<dbReference type="Pfam" id="PF00636">
    <property type="entry name" value="Ribonuclease_3"/>
    <property type="match status" value="1"/>
</dbReference>
<dbReference type="SUPFAM" id="SSF69065">
    <property type="entry name" value="RNase III domain-like"/>
    <property type="match status" value="1"/>
</dbReference>
<dbReference type="CDD" id="cd00593">
    <property type="entry name" value="RIBOc"/>
    <property type="match status" value="1"/>
</dbReference>
<dbReference type="InterPro" id="IPR036389">
    <property type="entry name" value="RNase_III_sf"/>
</dbReference>
<organism evidence="4 5">
    <name type="scientific">Karstenula rhodostoma CBS 690.94</name>
    <dbReference type="NCBI Taxonomy" id="1392251"/>
    <lineage>
        <taxon>Eukaryota</taxon>
        <taxon>Fungi</taxon>
        <taxon>Dikarya</taxon>
        <taxon>Ascomycota</taxon>
        <taxon>Pezizomycotina</taxon>
        <taxon>Dothideomycetes</taxon>
        <taxon>Pleosporomycetidae</taxon>
        <taxon>Pleosporales</taxon>
        <taxon>Massarineae</taxon>
        <taxon>Didymosphaeriaceae</taxon>
        <taxon>Karstenula</taxon>
    </lineage>
</organism>
<feature type="compositionally biased region" description="Basic and acidic residues" evidence="2">
    <location>
        <begin position="801"/>
        <end position="831"/>
    </location>
</feature>
<feature type="region of interest" description="Disordered" evidence="2">
    <location>
        <begin position="434"/>
        <end position="483"/>
    </location>
</feature>
<feature type="region of interest" description="Disordered" evidence="2">
    <location>
        <begin position="1250"/>
        <end position="1303"/>
    </location>
</feature>
<name>A0A9P4PRA8_9PLEO</name>
<feature type="compositionally biased region" description="Low complexity" evidence="2">
    <location>
        <begin position="1387"/>
        <end position="1397"/>
    </location>
</feature>
<dbReference type="Gene3D" id="1.10.1520.10">
    <property type="entry name" value="Ribonuclease III domain"/>
    <property type="match status" value="1"/>
</dbReference>
<dbReference type="PROSITE" id="PS50142">
    <property type="entry name" value="RNASE_3_2"/>
    <property type="match status" value="1"/>
</dbReference>
<comment type="caution">
    <text evidence="4">The sequence shown here is derived from an EMBL/GenBank/DDBJ whole genome shotgun (WGS) entry which is preliminary data.</text>
</comment>
<keyword evidence="5" id="KW-1185">Reference proteome</keyword>
<feature type="region of interest" description="Disordered" evidence="2">
    <location>
        <begin position="1315"/>
        <end position="1453"/>
    </location>
</feature>
<protein>
    <recommendedName>
        <fullName evidence="3">RNase III domain-containing protein</fullName>
    </recommendedName>
</protein>
<proteinExistence type="predicted"/>
<feature type="region of interest" description="Disordered" evidence="2">
    <location>
        <begin position="786"/>
        <end position="874"/>
    </location>
</feature>
<feature type="compositionally biased region" description="Basic and acidic residues" evidence="2">
    <location>
        <begin position="841"/>
        <end position="864"/>
    </location>
</feature>
<feature type="compositionally biased region" description="Basic and acidic residues" evidence="2">
    <location>
        <begin position="1262"/>
        <end position="1275"/>
    </location>
</feature>
<evidence type="ECO:0000313" key="4">
    <source>
        <dbReference type="EMBL" id="KAF2447928.1"/>
    </source>
</evidence>
<dbReference type="SMART" id="SM00535">
    <property type="entry name" value="RIBOc"/>
    <property type="match status" value="1"/>
</dbReference>
<dbReference type="GO" id="GO:0004525">
    <property type="term" value="F:ribonuclease III activity"/>
    <property type="evidence" value="ECO:0007669"/>
    <property type="project" value="InterPro"/>
</dbReference>
<gene>
    <name evidence="4" type="ORF">P171DRAFT_429523</name>
</gene>
<dbReference type="GO" id="GO:0006396">
    <property type="term" value="P:RNA processing"/>
    <property type="evidence" value="ECO:0007669"/>
    <property type="project" value="InterPro"/>
</dbReference>
<feature type="compositionally biased region" description="Basic and acidic residues" evidence="2">
    <location>
        <begin position="1286"/>
        <end position="1302"/>
    </location>
</feature>
<evidence type="ECO:0000313" key="5">
    <source>
        <dbReference type="Proteomes" id="UP000799764"/>
    </source>
</evidence>